<keyword evidence="3" id="KW-1185">Reference proteome</keyword>
<evidence type="ECO:0000256" key="1">
    <source>
        <dbReference type="SAM" id="SignalP"/>
    </source>
</evidence>
<dbReference type="Proteomes" id="UP001338125">
    <property type="component" value="Unassembled WGS sequence"/>
</dbReference>
<comment type="caution">
    <text evidence="2">The sequence shown here is derived from an EMBL/GenBank/DDBJ whole genome shotgun (WGS) entry which is preliminary data.</text>
</comment>
<reference evidence="2 3" key="1">
    <citation type="submission" date="2024-01" db="EMBL/GenBank/DDBJ databases">
        <title>Complete genome of Cladobotryum mycophilum ATHUM6906.</title>
        <authorList>
            <person name="Christinaki A.C."/>
            <person name="Myridakis A.I."/>
            <person name="Kouvelis V.N."/>
        </authorList>
    </citation>
    <scope>NUCLEOTIDE SEQUENCE [LARGE SCALE GENOMIC DNA]</scope>
    <source>
        <strain evidence="2 3">ATHUM6906</strain>
    </source>
</reference>
<protein>
    <submittedName>
        <fullName evidence="2">Uncharacterized protein</fullName>
    </submittedName>
</protein>
<proteinExistence type="predicted"/>
<gene>
    <name evidence="2" type="ORF">PT974_10908</name>
</gene>
<accession>A0ABR0SBQ0</accession>
<sequence length="169" mass="18152">MSLIFYFSALLSGATAAATAIHPTTLPAGFFHGPQTGIGSWYQANKASDHTNGKSWCGYSYANSDPLFAVSLKAMGGATYSKDPAGWRAATRKYCGLEAKLTDPSTGKSTLVYIGDAFDDRFVRTPASIDIMLNSFIAVHGDPKGNKNIVIKDAHWEFTGNVNTKYMAP</sequence>
<evidence type="ECO:0000313" key="3">
    <source>
        <dbReference type="Proteomes" id="UP001338125"/>
    </source>
</evidence>
<feature type="chain" id="PRO_5047167361" evidence="1">
    <location>
        <begin position="17"/>
        <end position="169"/>
    </location>
</feature>
<name>A0ABR0SBQ0_9HYPO</name>
<organism evidence="2 3">
    <name type="scientific">Cladobotryum mycophilum</name>
    <dbReference type="NCBI Taxonomy" id="491253"/>
    <lineage>
        <taxon>Eukaryota</taxon>
        <taxon>Fungi</taxon>
        <taxon>Dikarya</taxon>
        <taxon>Ascomycota</taxon>
        <taxon>Pezizomycotina</taxon>
        <taxon>Sordariomycetes</taxon>
        <taxon>Hypocreomycetidae</taxon>
        <taxon>Hypocreales</taxon>
        <taxon>Hypocreaceae</taxon>
        <taxon>Cladobotryum</taxon>
    </lineage>
</organism>
<evidence type="ECO:0000313" key="2">
    <source>
        <dbReference type="EMBL" id="KAK5989389.1"/>
    </source>
</evidence>
<keyword evidence="1" id="KW-0732">Signal</keyword>
<dbReference type="EMBL" id="JAVFKD010000015">
    <property type="protein sequence ID" value="KAK5989389.1"/>
    <property type="molecule type" value="Genomic_DNA"/>
</dbReference>
<feature type="signal peptide" evidence="1">
    <location>
        <begin position="1"/>
        <end position="16"/>
    </location>
</feature>